<organismHost>
    <name type="scientific">Ornithodoros moubata</name>
    <name type="common">Soft tick</name>
    <name type="synonym">Argasid tick</name>
    <dbReference type="NCBI Taxonomy" id="6938"/>
</organismHost>
<name>A0A8A1ULL1_ASF</name>
<organismHost>
    <name type="scientific">Sus scrofa</name>
    <name type="common">Pig</name>
    <dbReference type="NCBI Taxonomy" id="9823"/>
</organismHost>
<organism evidence="1 2">
    <name type="scientific">African swine fever virus</name>
    <name type="common">ASFV</name>
    <dbReference type="NCBI Taxonomy" id="10497"/>
    <lineage>
        <taxon>Viruses</taxon>
        <taxon>Varidnaviria</taxon>
        <taxon>Bamfordvirae</taxon>
        <taxon>Nucleocytoviricota</taxon>
        <taxon>Pokkesviricetes</taxon>
        <taxon>Asfuvirales</taxon>
        <taxon>Asfarviridae</taxon>
        <taxon>Asfivirus</taxon>
        <taxon>Asfivirus haemorrhagiae</taxon>
    </lineage>
</organism>
<organismHost>
    <name type="scientific">Potamochoerus larvatus</name>
    <name type="common">Bushpig</name>
    <dbReference type="NCBI Taxonomy" id="273792"/>
</organismHost>
<dbReference type="EMBL" id="MN630494">
    <property type="protein sequence ID" value="QST78725.1"/>
    <property type="molecule type" value="Genomic_DNA"/>
</dbReference>
<accession>A0A8A1ULL1</accession>
<evidence type="ECO:0000313" key="2">
    <source>
        <dbReference type="Proteomes" id="UP000501719"/>
    </source>
</evidence>
<protein>
    <submittedName>
        <fullName evidence="1">PEP402R_1</fullName>
    </submittedName>
</protein>
<organismHost>
    <name type="scientific">Phacochoerus aethiopicus</name>
    <name type="common">Warthog</name>
    <dbReference type="NCBI Taxonomy" id="85517"/>
</organismHost>
<dbReference type="Proteomes" id="UP000501719">
    <property type="component" value="Segment"/>
</dbReference>
<organismHost>
    <name type="scientific">Ornithodoros</name>
    <name type="common">relapsing fever ticks</name>
    <dbReference type="NCBI Taxonomy" id="6937"/>
</organismHost>
<proteinExistence type="predicted"/>
<reference evidence="1 2" key="1">
    <citation type="submission" date="2019-10" db="EMBL/GenBank/DDBJ databases">
        <authorList>
            <person name="Ndlovu S.S."/>
        </authorList>
    </citation>
    <scope>NUCLEOTIDE SEQUENCE [LARGE SCALE GENOMIC DNA]</scope>
    <source>
        <strain evidence="1">Zaire</strain>
    </source>
</reference>
<sequence length="120" mass="13962">MIMFITLIFLSYINIVLSNNYWARLNETITLNSNITNDTNNELGIFWNSYNNTYYNNTFNNIAICGKKGIFCECNINYNTSISNTSISNTSIYNVTNNCSLTIFLYDDNIFKTYQLVYQN</sequence>
<organismHost>
    <name type="scientific">Phacochoerus africanus</name>
    <name type="common">Warthog</name>
    <dbReference type="NCBI Taxonomy" id="41426"/>
</organismHost>
<evidence type="ECO:0000313" key="1">
    <source>
        <dbReference type="EMBL" id="QST78725.1"/>
    </source>
</evidence>
<gene>
    <name evidence="1" type="primary">EP402R_1</name>
</gene>